<evidence type="ECO:0000256" key="1">
    <source>
        <dbReference type="SAM" id="Coils"/>
    </source>
</evidence>
<proteinExistence type="predicted"/>
<evidence type="ECO:0000313" key="3">
    <source>
        <dbReference type="Proteomes" id="UP000827892"/>
    </source>
</evidence>
<dbReference type="EMBL" id="CP090896">
    <property type="protein sequence ID" value="ULT84713.1"/>
    <property type="molecule type" value="Genomic_DNA"/>
</dbReference>
<gene>
    <name evidence="2" type="ORF">L3Y34_013402</name>
</gene>
<protein>
    <submittedName>
        <fullName evidence="2">Uncharacterized protein</fullName>
    </submittedName>
</protein>
<reference evidence="2 3" key="1">
    <citation type="submission" date="2022-05" db="EMBL/GenBank/DDBJ databases">
        <title>Chromosome-level reference genomes for two strains of Caenorhabditis briggsae: an improved platform for comparative genomics.</title>
        <authorList>
            <person name="Stevens L."/>
            <person name="Andersen E.C."/>
        </authorList>
    </citation>
    <scope>NUCLEOTIDE SEQUENCE [LARGE SCALE GENOMIC DNA]</scope>
    <source>
        <strain evidence="2">QX1410_ONT</strain>
        <tissue evidence="2">Whole-organism</tissue>
    </source>
</reference>
<accession>A0AAE9CWM5</accession>
<keyword evidence="1" id="KW-0175">Coiled coil</keyword>
<feature type="coiled-coil region" evidence="1">
    <location>
        <begin position="9"/>
        <end position="85"/>
    </location>
</feature>
<evidence type="ECO:0000313" key="2">
    <source>
        <dbReference type="EMBL" id="ULT84713.1"/>
    </source>
</evidence>
<organism evidence="2 3">
    <name type="scientific">Caenorhabditis briggsae</name>
    <dbReference type="NCBI Taxonomy" id="6238"/>
    <lineage>
        <taxon>Eukaryota</taxon>
        <taxon>Metazoa</taxon>
        <taxon>Ecdysozoa</taxon>
        <taxon>Nematoda</taxon>
        <taxon>Chromadorea</taxon>
        <taxon>Rhabditida</taxon>
        <taxon>Rhabditina</taxon>
        <taxon>Rhabditomorpha</taxon>
        <taxon>Rhabditoidea</taxon>
        <taxon>Rhabditidae</taxon>
        <taxon>Peloderinae</taxon>
        <taxon>Caenorhabditis</taxon>
    </lineage>
</organism>
<sequence length="99" mass="11572">MIPPHFHLIKIIEAQIEEMEVERSRLKSIYDEQLEAARTDNENSRANLEAALRALNEMDALKVKREELESLLETQKSKLEDKILESKIRSTKLSMRHSI</sequence>
<dbReference type="Proteomes" id="UP000827892">
    <property type="component" value="Chromosome X"/>
</dbReference>
<name>A0AAE9CWM5_CAEBR</name>
<dbReference type="AlphaFoldDB" id="A0AAE9CWM5"/>